<dbReference type="PANTHER" id="PTHR43283">
    <property type="entry name" value="BETA-LACTAMASE-RELATED"/>
    <property type="match status" value="1"/>
</dbReference>
<dbReference type="KEGG" id="muc:MuYL_4776"/>
<name>A0A223P3E3_9SPHI</name>
<evidence type="ECO:0000313" key="3">
    <source>
        <dbReference type="EMBL" id="ASU36659.1"/>
    </source>
</evidence>
<dbReference type="PANTHER" id="PTHR43283:SF7">
    <property type="entry name" value="BETA-LACTAMASE-RELATED DOMAIN-CONTAINING PROTEIN"/>
    <property type="match status" value="1"/>
</dbReference>
<dbReference type="AlphaFoldDB" id="A0A223P3E3"/>
<gene>
    <name evidence="3" type="ORF">MuYL_4776</name>
</gene>
<dbReference type="Proteomes" id="UP000215002">
    <property type="component" value="Chromosome"/>
</dbReference>
<dbReference type="EMBL" id="CP022743">
    <property type="protein sequence ID" value="ASU36659.1"/>
    <property type="molecule type" value="Genomic_DNA"/>
</dbReference>
<keyword evidence="4" id="KW-1185">Reference proteome</keyword>
<organism evidence="3 4">
    <name type="scientific">Mucilaginibacter xinganensis</name>
    <dbReference type="NCBI Taxonomy" id="1234841"/>
    <lineage>
        <taxon>Bacteria</taxon>
        <taxon>Pseudomonadati</taxon>
        <taxon>Bacteroidota</taxon>
        <taxon>Sphingobacteriia</taxon>
        <taxon>Sphingobacteriales</taxon>
        <taxon>Sphingobacteriaceae</taxon>
        <taxon>Mucilaginibacter</taxon>
    </lineage>
</organism>
<sequence>MQTFISSFLRANKRLAVAFLLFANVTLYAQTKNSLPVSKPEAEGVSAAAIDSFLNATAQSKHDFHSFMFLRHGKVVAQGWWNPYQPKLRHSLYSCSKSFTSTAIGFAVSEGRLSVSDKVVSFFPGSLPDTIKPYLAALTVKDLLTMSVGQSSDPTFAVASAKDDWVKAFLALPITYKPGSQFLYNSLATFMLSAIVQKVTGQKVVDYLKPRLFAPLGITGMDWEINKQGINTGGWGLRVQTEALAKMGQLYLQQGKWEGKQLLPAAWVAEATTFKIDQAPGAPQSKKDSSDWMQGYCYQFWRCRNNAFRADGAFGQYIIVMPKQDAVIAITSETSDMQGELNLVWKYLLPAMQRKSLPANATADDRLAKHLAALTLPPAAGASNSTNGIFNKTYTVKPNALNIRSIAFNSANGVCHLTLKKDSVTYNLDFANGKWLPGQTELQGPGLVAAAHEDFSILQPYKVVGSYGWNDSQDLQLKLRYIESPHTETIICHFNGSGLNAEVEYSFNYGNNKIALHGELLK</sequence>
<evidence type="ECO:0000313" key="4">
    <source>
        <dbReference type="Proteomes" id="UP000215002"/>
    </source>
</evidence>
<dbReference type="RefSeq" id="WP_094572652.1">
    <property type="nucleotide sequence ID" value="NZ_CP022743.1"/>
</dbReference>
<dbReference type="Gene3D" id="3.40.710.10">
    <property type="entry name" value="DD-peptidase/beta-lactamase superfamily"/>
    <property type="match status" value="1"/>
</dbReference>
<dbReference type="Pfam" id="PF00144">
    <property type="entry name" value="Beta-lactamase"/>
    <property type="match status" value="1"/>
</dbReference>
<proteinExistence type="predicted"/>
<reference evidence="3 4" key="1">
    <citation type="submission" date="2017-08" db="EMBL/GenBank/DDBJ databases">
        <title>Complete genome sequence of Mucilaginibacter sp. strain BJC16-A31.</title>
        <authorList>
            <consortium name="Henan University of Science and Technology"/>
            <person name="You X."/>
        </authorList>
    </citation>
    <scope>NUCLEOTIDE SEQUENCE [LARGE SCALE GENOMIC DNA]</scope>
    <source>
        <strain evidence="3 4">BJC16-A31</strain>
    </source>
</reference>
<dbReference type="InterPro" id="IPR001466">
    <property type="entry name" value="Beta-lactam-related"/>
</dbReference>
<accession>A0A223P3E3</accession>
<evidence type="ECO:0000256" key="1">
    <source>
        <dbReference type="SAM" id="SignalP"/>
    </source>
</evidence>
<dbReference type="SUPFAM" id="SSF56601">
    <property type="entry name" value="beta-lactamase/transpeptidase-like"/>
    <property type="match status" value="1"/>
</dbReference>
<dbReference type="InterPro" id="IPR050789">
    <property type="entry name" value="Diverse_Enzym_Activities"/>
</dbReference>
<feature type="chain" id="PRO_5012759096" description="Beta-lactamase-related domain-containing protein" evidence="1">
    <location>
        <begin position="30"/>
        <end position="522"/>
    </location>
</feature>
<dbReference type="OrthoDB" id="9773047at2"/>
<keyword evidence="1" id="KW-0732">Signal</keyword>
<feature type="signal peptide" evidence="1">
    <location>
        <begin position="1"/>
        <end position="29"/>
    </location>
</feature>
<protein>
    <recommendedName>
        <fullName evidence="2">Beta-lactamase-related domain-containing protein</fullName>
    </recommendedName>
</protein>
<dbReference type="InterPro" id="IPR012338">
    <property type="entry name" value="Beta-lactam/transpept-like"/>
</dbReference>
<feature type="domain" description="Beta-lactamase-related" evidence="2">
    <location>
        <begin position="67"/>
        <end position="336"/>
    </location>
</feature>
<evidence type="ECO:0000259" key="2">
    <source>
        <dbReference type="Pfam" id="PF00144"/>
    </source>
</evidence>